<feature type="region of interest" description="Disordered" evidence="2">
    <location>
        <begin position="488"/>
        <end position="579"/>
    </location>
</feature>
<comment type="caution">
    <text evidence="3">The sequence shown here is derived from an EMBL/GenBank/DDBJ whole genome shotgun (WGS) entry which is preliminary data.</text>
</comment>
<evidence type="ECO:0000313" key="3">
    <source>
        <dbReference type="EMBL" id="KAL1839805.1"/>
    </source>
</evidence>
<dbReference type="PANTHER" id="PTHR23346">
    <property type="entry name" value="TRANSLATIONAL ACTIVATOR GCN1-RELATED"/>
    <property type="match status" value="1"/>
</dbReference>
<dbReference type="SUPFAM" id="SSF48371">
    <property type="entry name" value="ARM repeat"/>
    <property type="match status" value="1"/>
</dbReference>
<dbReference type="Proteomes" id="UP001586593">
    <property type="component" value="Unassembled WGS sequence"/>
</dbReference>
<dbReference type="InterPro" id="IPR011989">
    <property type="entry name" value="ARM-like"/>
</dbReference>
<keyword evidence="4" id="KW-1185">Reference proteome</keyword>
<dbReference type="InterPro" id="IPR016024">
    <property type="entry name" value="ARM-type_fold"/>
</dbReference>
<evidence type="ECO:0000256" key="2">
    <source>
        <dbReference type="SAM" id="MobiDB-lite"/>
    </source>
</evidence>
<feature type="compositionally biased region" description="Basic residues" evidence="2">
    <location>
        <begin position="569"/>
        <end position="579"/>
    </location>
</feature>
<sequence>MSSWEVQERFGTAFPTLADASSAAPPSVQDTLFDSFAQLWTAGIRGFSVPRTGGDDDDDDDDDGDNDDDQGKRAADFIRKAFVEPLAKKAKAGNTKAITALGRLTMVCPESAGSPEHKAEAAAGAQEVRASDDLVELIIQKLYALQEIKQDEVHFAVGDALAAAIARWEADVVQVDFDVQCDTVAYRLGRPPATDRIDAVLRKLVANCASTQPSLLRATSIWLLCIVYTCAHLPEVQDQFLDIQAAFIQLLGARDPTIQETASQGLALLFARCQPSAKEALQQNLISSFSRSGPRVGFDADAEVPGAAGGSSSATTTTSSSSSSGDPTTTNVYTEIIKLANEVGDRSLIYTFMVQASRRSTRPIFKRFSTQLVLPEQEAVGPKLYPKLFRYRYDPSPAVQKAMEDIWRALVKDSAATVDKYFDEILRDLLKSILGRGWRVRAASCTAISALIQGRPFPRYQAYYRDIWAAALKVLDDVQDRSRAPDRGIDVARIGQGHDRRSAAAAALGPGDRERRARGPARLSRHGDEDGQERGRGPAALHRHVGAEAPGSAEHRGAGRAELPLPPRGRGRPGAHRQG</sequence>
<feature type="region of interest" description="Disordered" evidence="2">
    <location>
        <begin position="47"/>
        <end position="71"/>
    </location>
</feature>
<organism evidence="3 4">
    <name type="scientific">Phialemonium thermophilum</name>
    <dbReference type="NCBI Taxonomy" id="223376"/>
    <lineage>
        <taxon>Eukaryota</taxon>
        <taxon>Fungi</taxon>
        <taxon>Dikarya</taxon>
        <taxon>Ascomycota</taxon>
        <taxon>Pezizomycotina</taxon>
        <taxon>Sordariomycetes</taxon>
        <taxon>Sordariomycetidae</taxon>
        <taxon>Cephalothecales</taxon>
        <taxon>Cephalothecaceae</taxon>
        <taxon>Phialemonium</taxon>
    </lineage>
</organism>
<proteinExistence type="predicted"/>
<feature type="compositionally biased region" description="Acidic residues" evidence="2">
    <location>
        <begin position="55"/>
        <end position="68"/>
    </location>
</feature>
<dbReference type="PANTHER" id="PTHR23346:SF19">
    <property type="entry name" value="PROTEASOME ADAPTER AND SCAFFOLD PROTEIN ECM29"/>
    <property type="match status" value="1"/>
</dbReference>
<feature type="region of interest" description="Disordered" evidence="2">
    <location>
        <begin position="300"/>
        <end position="328"/>
    </location>
</feature>
<gene>
    <name evidence="3" type="ORF">VTK73DRAFT_3913</name>
</gene>
<reference evidence="3 4" key="1">
    <citation type="journal article" date="2024" name="Commun. Biol.">
        <title>Comparative genomic analysis of thermophilic fungi reveals convergent evolutionary adaptations and gene losses.</title>
        <authorList>
            <person name="Steindorff A.S."/>
            <person name="Aguilar-Pontes M.V."/>
            <person name="Robinson A.J."/>
            <person name="Andreopoulos B."/>
            <person name="LaButti K."/>
            <person name="Kuo A."/>
            <person name="Mondo S."/>
            <person name="Riley R."/>
            <person name="Otillar R."/>
            <person name="Haridas S."/>
            <person name="Lipzen A."/>
            <person name="Grimwood J."/>
            <person name="Schmutz J."/>
            <person name="Clum A."/>
            <person name="Reid I.D."/>
            <person name="Moisan M.C."/>
            <person name="Butler G."/>
            <person name="Nguyen T.T.M."/>
            <person name="Dewar K."/>
            <person name="Conant G."/>
            <person name="Drula E."/>
            <person name="Henrissat B."/>
            <person name="Hansel C."/>
            <person name="Singer S."/>
            <person name="Hutchinson M.I."/>
            <person name="de Vries R.P."/>
            <person name="Natvig D.O."/>
            <person name="Powell A.J."/>
            <person name="Tsang A."/>
            <person name="Grigoriev I.V."/>
        </authorList>
    </citation>
    <scope>NUCLEOTIDE SEQUENCE [LARGE SCALE GENOMIC DNA]</scope>
    <source>
        <strain evidence="3 4">ATCC 24622</strain>
    </source>
</reference>
<protein>
    <submittedName>
        <fullName evidence="3">Uncharacterized protein</fullName>
    </submittedName>
</protein>
<dbReference type="Gene3D" id="1.25.10.10">
    <property type="entry name" value="Leucine-rich Repeat Variant"/>
    <property type="match status" value="1"/>
</dbReference>
<feature type="compositionally biased region" description="Basic and acidic residues" evidence="2">
    <location>
        <begin position="488"/>
        <end position="502"/>
    </location>
</feature>
<evidence type="ECO:0000256" key="1">
    <source>
        <dbReference type="ARBA" id="ARBA00022737"/>
    </source>
</evidence>
<feature type="compositionally biased region" description="Basic and acidic residues" evidence="2">
    <location>
        <begin position="525"/>
        <end position="536"/>
    </location>
</feature>
<feature type="compositionally biased region" description="Low complexity" evidence="2">
    <location>
        <begin position="310"/>
        <end position="325"/>
    </location>
</feature>
<name>A0ABR3VD54_9PEZI</name>
<evidence type="ECO:0000313" key="4">
    <source>
        <dbReference type="Proteomes" id="UP001586593"/>
    </source>
</evidence>
<dbReference type="EMBL" id="JAZHXJ010002285">
    <property type="protein sequence ID" value="KAL1839805.1"/>
    <property type="molecule type" value="Genomic_DNA"/>
</dbReference>
<accession>A0ABR3VD54</accession>
<keyword evidence="1" id="KW-0677">Repeat</keyword>